<dbReference type="AlphaFoldDB" id="A0A512RLE9"/>
<evidence type="ECO:0000313" key="6">
    <source>
        <dbReference type="EMBL" id="GEP96528.1"/>
    </source>
</evidence>
<keyword evidence="7" id="KW-1185">Reference proteome</keyword>
<name>A0A512RLE9_9BACT</name>
<keyword evidence="3" id="KW-1015">Disulfide bond</keyword>
<dbReference type="PROSITE" id="PS51352">
    <property type="entry name" value="THIOREDOXIN_2"/>
    <property type="match status" value="1"/>
</dbReference>
<dbReference type="CDD" id="cd02966">
    <property type="entry name" value="TlpA_like_family"/>
    <property type="match status" value="1"/>
</dbReference>
<sequence length="403" mass="45721">MTEVAVVTPAANGAFSFTFKPLYKGYYLVGVGSVNNGTQDKFKVYVKGDDQINLELTNAGYMLVGRNNKENQVLEQWYKTAWKLERKTVYFDRGPRSFAGFFPILEETVEKARNWSNLHQTGNVEFDALMKHTVDYDLGYYALTLLLYPTASKPREEDYSPYVTNFDADQFLQDEVLLRFPYGLKMLGHLVAFKNKGLDNDFGSRVMSIPNDRLKGDYALAYAATAKSYARFAEIAAQYGKYFVREDQQSTLAAIESKINIYKTGAAAINFTYPDVKGKQVSLADFKGKVVLVDIWATWCGPCVKEIPSLKQLEQEFHGQDVVFVSISVDDPKDKKVWEKFIVDKQLGGVQLFAGAKAQIKRDYKISGIPRFMLFDKQGKIIDVDSPRPSDPELKEILVKYLQ</sequence>
<dbReference type="PROSITE" id="PS00194">
    <property type="entry name" value="THIOREDOXIN_1"/>
    <property type="match status" value="1"/>
</dbReference>
<dbReference type="PANTHER" id="PTHR42852">
    <property type="entry name" value="THIOL:DISULFIDE INTERCHANGE PROTEIN DSBE"/>
    <property type="match status" value="1"/>
</dbReference>
<dbReference type="SUPFAM" id="SSF52833">
    <property type="entry name" value="Thioredoxin-like"/>
    <property type="match status" value="1"/>
</dbReference>
<dbReference type="Gene3D" id="3.40.30.10">
    <property type="entry name" value="Glutaredoxin"/>
    <property type="match status" value="1"/>
</dbReference>
<keyword evidence="2" id="KW-0201">Cytochrome c-type biogenesis</keyword>
<dbReference type="Proteomes" id="UP000321436">
    <property type="component" value="Unassembled WGS sequence"/>
</dbReference>
<comment type="subcellular location">
    <subcellularLocation>
        <location evidence="1">Cell envelope</location>
    </subcellularLocation>
</comment>
<gene>
    <name evidence="6" type="ORF">CCY01nite_27880</name>
</gene>
<comment type="caution">
    <text evidence="6">The sequence shown here is derived from an EMBL/GenBank/DDBJ whole genome shotgun (WGS) entry which is preliminary data.</text>
</comment>
<dbReference type="InterPro" id="IPR013766">
    <property type="entry name" value="Thioredoxin_domain"/>
</dbReference>
<keyword evidence="4" id="KW-0676">Redox-active center</keyword>
<protein>
    <recommendedName>
        <fullName evidence="5">Thioredoxin domain-containing protein</fullName>
    </recommendedName>
</protein>
<feature type="domain" description="Thioredoxin" evidence="5">
    <location>
        <begin position="262"/>
        <end position="403"/>
    </location>
</feature>
<evidence type="ECO:0000256" key="1">
    <source>
        <dbReference type="ARBA" id="ARBA00004196"/>
    </source>
</evidence>
<evidence type="ECO:0000256" key="3">
    <source>
        <dbReference type="ARBA" id="ARBA00023157"/>
    </source>
</evidence>
<evidence type="ECO:0000256" key="2">
    <source>
        <dbReference type="ARBA" id="ARBA00022748"/>
    </source>
</evidence>
<dbReference type="GO" id="GO:0030313">
    <property type="term" value="C:cell envelope"/>
    <property type="evidence" value="ECO:0007669"/>
    <property type="project" value="UniProtKB-SubCell"/>
</dbReference>
<dbReference type="InterPro" id="IPR050553">
    <property type="entry name" value="Thioredoxin_ResA/DsbE_sf"/>
</dbReference>
<evidence type="ECO:0000256" key="4">
    <source>
        <dbReference type="ARBA" id="ARBA00023284"/>
    </source>
</evidence>
<dbReference type="InterPro" id="IPR036249">
    <property type="entry name" value="Thioredoxin-like_sf"/>
</dbReference>
<dbReference type="InterPro" id="IPR013740">
    <property type="entry name" value="Redoxin"/>
</dbReference>
<dbReference type="EMBL" id="BKAU01000002">
    <property type="protein sequence ID" value="GEP96528.1"/>
    <property type="molecule type" value="Genomic_DNA"/>
</dbReference>
<organism evidence="6 7">
    <name type="scientific">Chitinophaga cymbidii</name>
    <dbReference type="NCBI Taxonomy" id="1096750"/>
    <lineage>
        <taxon>Bacteria</taxon>
        <taxon>Pseudomonadati</taxon>
        <taxon>Bacteroidota</taxon>
        <taxon>Chitinophagia</taxon>
        <taxon>Chitinophagales</taxon>
        <taxon>Chitinophagaceae</taxon>
        <taxon>Chitinophaga</taxon>
    </lineage>
</organism>
<dbReference type="InterPro" id="IPR017937">
    <property type="entry name" value="Thioredoxin_CS"/>
</dbReference>
<evidence type="ECO:0000313" key="7">
    <source>
        <dbReference type="Proteomes" id="UP000321436"/>
    </source>
</evidence>
<accession>A0A512RLE9</accession>
<dbReference type="GO" id="GO:0017004">
    <property type="term" value="P:cytochrome complex assembly"/>
    <property type="evidence" value="ECO:0007669"/>
    <property type="project" value="UniProtKB-KW"/>
</dbReference>
<dbReference type="GO" id="GO:0016491">
    <property type="term" value="F:oxidoreductase activity"/>
    <property type="evidence" value="ECO:0007669"/>
    <property type="project" value="InterPro"/>
</dbReference>
<evidence type="ECO:0000259" key="5">
    <source>
        <dbReference type="PROSITE" id="PS51352"/>
    </source>
</evidence>
<dbReference type="Pfam" id="PF08534">
    <property type="entry name" value="Redoxin"/>
    <property type="match status" value="1"/>
</dbReference>
<proteinExistence type="predicted"/>
<reference evidence="6 7" key="1">
    <citation type="submission" date="2019-07" db="EMBL/GenBank/DDBJ databases">
        <title>Whole genome shotgun sequence of Chitinophaga cymbidii NBRC 109752.</title>
        <authorList>
            <person name="Hosoyama A."/>
            <person name="Uohara A."/>
            <person name="Ohji S."/>
            <person name="Ichikawa N."/>
        </authorList>
    </citation>
    <scope>NUCLEOTIDE SEQUENCE [LARGE SCALE GENOMIC DNA]</scope>
    <source>
        <strain evidence="6 7">NBRC 109752</strain>
    </source>
</reference>
<dbReference type="PANTHER" id="PTHR42852:SF6">
    <property type="entry name" value="THIOL:DISULFIDE INTERCHANGE PROTEIN DSBE"/>
    <property type="match status" value="1"/>
</dbReference>